<reference evidence="1" key="1">
    <citation type="journal article" date="2014" name="Front. Microbiol.">
        <title>High frequency of phylogenetically diverse reductive dehalogenase-homologous genes in deep subseafloor sedimentary metagenomes.</title>
        <authorList>
            <person name="Kawai M."/>
            <person name="Futagami T."/>
            <person name="Toyoda A."/>
            <person name="Takaki Y."/>
            <person name="Nishi S."/>
            <person name="Hori S."/>
            <person name="Arai W."/>
            <person name="Tsubouchi T."/>
            <person name="Morono Y."/>
            <person name="Uchiyama I."/>
            <person name="Ito T."/>
            <person name="Fujiyama A."/>
            <person name="Inagaki F."/>
            <person name="Takami H."/>
        </authorList>
    </citation>
    <scope>NUCLEOTIDE SEQUENCE</scope>
    <source>
        <strain evidence="1">Expedition CK06-06</strain>
    </source>
</reference>
<accession>X1PJG9</accession>
<dbReference type="AlphaFoldDB" id="X1PJG9"/>
<organism evidence="1">
    <name type="scientific">marine sediment metagenome</name>
    <dbReference type="NCBI Taxonomy" id="412755"/>
    <lineage>
        <taxon>unclassified sequences</taxon>
        <taxon>metagenomes</taxon>
        <taxon>ecological metagenomes</taxon>
    </lineage>
</organism>
<proteinExistence type="predicted"/>
<comment type="caution">
    <text evidence="1">The sequence shown here is derived from an EMBL/GenBank/DDBJ whole genome shotgun (WGS) entry which is preliminary data.</text>
</comment>
<evidence type="ECO:0000313" key="1">
    <source>
        <dbReference type="EMBL" id="GAI55963.1"/>
    </source>
</evidence>
<protein>
    <submittedName>
        <fullName evidence="1">Uncharacterized protein</fullName>
    </submittedName>
</protein>
<gene>
    <name evidence="1" type="ORF">S06H3_63341</name>
</gene>
<feature type="non-terminal residue" evidence="1">
    <location>
        <position position="1"/>
    </location>
</feature>
<dbReference type="EMBL" id="BARV01041995">
    <property type="protein sequence ID" value="GAI55963.1"/>
    <property type="molecule type" value="Genomic_DNA"/>
</dbReference>
<name>X1PJG9_9ZZZZ</name>
<sequence length="137" mass="14521">LGIQPTEITGTDEATKLERELKRILDDVPELTELFGFRTKKAILQSDRSGITNASPQEGIEGTFPVGEGEAGEGLGLVDVGEQPGQALVEDKKAGTEPAKPISRVGRRGPKITFAEAPGRMDLAWVDGNNVVINSGP</sequence>
<feature type="non-terminal residue" evidence="1">
    <location>
        <position position="137"/>
    </location>
</feature>